<protein>
    <submittedName>
        <fullName evidence="1">Uncharacterized protein</fullName>
    </submittedName>
</protein>
<sequence length="117" mass="14114">MNFRNLFDQICLQFQLTVDNELQSSMNKKIQNQNNPLILPSMDINLTIFPLNEQTKRKSLQLSMIQIVIFQNQRQFAMSTILKYRLINKDQLLIIIQMIRRQHKHTYIWSTLYLKKT</sequence>
<comment type="caution">
    <text evidence="1">The sequence shown here is derived from an EMBL/GenBank/DDBJ whole genome shotgun (WGS) entry which is preliminary data.</text>
</comment>
<reference evidence="1" key="1">
    <citation type="submission" date="2021-01" db="EMBL/GenBank/DDBJ databases">
        <authorList>
            <consortium name="Genoscope - CEA"/>
            <person name="William W."/>
        </authorList>
    </citation>
    <scope>NUCLEOTIDE SEQUENCE</scope>
</reference>
<evidence type="ECO:0000313" key="1">
    <source>
        <dbReference type="EMBL" id="CAD8059416.1"/>
    </source>
</evidence>
<organism evidence="1 2">
    <name type="scientific">Paramecium sonneborni</name>
    <dbReference type="NCBI Taxonomy" id="65129"/>
    <lineage>
        <taxon>Eukaryota</taxon>
        <taxon>Sar</taxon>
        <taxon>Alveolata</taxon>
        <taxon>Ciliophora</taxon>
        <taxon>Intramacronucleata</taxon>
        <taxon>Oligohymenophorea</taxon>
        <taxon>Peniculida</taxon>
        <taxon>Parameciidae</taxon>
        <taxon>Paramecium</taxon>
    </lineage>
</organism>
<proteinExistence type="predicted"/>
<name>A0A8S1L3X1_9CILI</name>
<accession>A0A8S1L3X1</accession>
<dbReference type="EMBL" id="CAJJDN010000013">
    <property type="protein sequence ID" value="CAD8059416.1"/>
    <property type="molecule type" value="Genomic_DNA"/>
</dbReference>
<dbReference type="AlphaFoldDB" id="A0A8S1L3X1"/>
<dbReference type="Proteomes" id="UP000692954">
    <property type="component" value="Unassembled WGS sequence"/>
</dbReference>
<keyword evidence="2" id="KW-1185">Reference proteome</keyword>
<gene>
    <name evidence="1" type="ORF">PSON_ATCC_30995.1.T0130239</name>
</gene>
<evidence type="ECO:0000313" key="2">
    <source>
        <dbReference type="Proteomes" id="UP000692954"/>
    </source>
</evidence>